<proteinExistence type="predicted"/>
<reference evidence="3" key="1">
    <citation type="submission" date="2017-09" db="EMBL/GenBank/DDBJ databases">
        <title>Depth-based differentiation of microbial function through sediment-hosted aquifers and enrichment of novel symbionts in the deep terrestrial subsurface.</title>
        <authorList>
            <person name="Probst A.J."/>
            <person name="Ladd B."/>
            <person name="Jarett J.K."/>
            <person name="Geller-Mcgrath D.E."/>
            <person name="Sieber C.M.K."/>
            <person name="Emerson J.B."/>
            <person name="Anantharaman K."/>
            <person name="Thomas B.C."/>
            <person name="Malmstrom R."/>
            <person name="Stieglmeier M."/>
            <person name="Klingl A."/>
            <person name="Woyke T."/>
            <person name="Ryan C.M."/>
            <person name="Banfield J.F."/>
        </authorList>
    </citation>
    <scope>NUCLEOTIDE SEQUENCE [LARGE SCALE GENOMIC DNA]</scope>
</reference>
<name>A0A2M8KDV7_9BACT</name>
<dbReference type="EMBL" id="PFDW01000054">
    <property type="protein sequence ID" value="PJE58095.1"/>
    <property type="molecule type" value="Genomic_DNA"/>
</dbReference>
<evidence type="ECO:0000313" key="3">
    <source>
        <dbReference type="Proteomes" id="UP000231450"/>
    </source>
</evidence>
<evidence type="ECO:0000313" key="2">
    <source>
        <dbReference type="EMBL" id="PJE58095.1"/>
    </source>
</evidence>
<dbReference type="Proteomes" id="UP000231450">
    <property type="component" value="Unassembled WGS sequence"/>
</dbReference>
<keyword evidence="1" id="KW-1133">Transmembrane helix</keyword>
<evidence type="ECO:0000256" key="1">
    <source>
        <dbReference type="SAM" id="Phobius"/>
    </source>
</evidence>
<feature type="transmembrane region" description="Helical" evidence="1">
    <location>
        <begin position="21"/>
        <end position="40"/>
    </location>
</feature>
<keyword evidence="1" id="KW-0812">Transmembrane</keyword>
<sequence>MESPSSYEPERGFQMPNYSEALLYLALAALAIFAAKFLILKLNLWYEKKMLQLEEMLWNIYPATEEGLEDISRSIVTQESLVASGLADRGDKRVLSLLQRHMGKILAKLYP</sequence>
<keyword evidence="1" id="KW-0472">Membrane</keyword>
<organism evidence="2 3">
    <name type="scientific">Candidatus Portnoybacteria bacterium CG10_big_fil_rev_8_21_14_0_10_36_7</name>
    <dbReference type="NCBI Taxonomy" id="1974812"/>
    <lineage>
        <taxon>Bacteria</taxon>
        <taxon>Candidatus Portnoyibacteriota</taxon>
    </lineage>
</organism>
<gene>
    <name evidence="2" type="ORF">COU81_02565</name>
</gene>
<protein>
    <submittedName>
        <fullName evidence="2">Uncharacterized protein</fullName>
    </submittedName>
</protein>
<accession>A0A2M8KDV7</accession>
<dbReference type="AlphaFoldDB" id="A0A2M8KDV7"/>
<comment type="caution">
    <text evidence="2">The sequence shown here is derived from an EMBL/GenBank/DDBJ whole genome shotgun (WGS) entry which is preliminary data.</text>
</comment>